<feature type="region of interest" description="Disordered" evidence="1">
    <location>
        <begin position="92"/>
        <end position="162"/>
    </location>
</feature>
<feature type="compositionally biased region" description="Basic and acidic residues" evidence="1">
    <location>
        <begin position="534"/>
        <end position="552"/>
    </location>
</feature>
<feature type="compositionally biased region" description="Low complexity" evidence="1">
    <location>
        <begin position="598"/>
        <end position="623"/>
    </location>
</feature>
<feature type="compositionally biased region" description="Polar residues" evidence="1">
    <location>
        <begin position="314"/>
        <end position="332"/>
    </location>
</feature>
<organism evidence="2 3">
    <name type="scientific">Lophiostoma macrostomum CBS 122681</name>
    <dbReference type="NCBI Taxonomy" id="1314788"/>
    <lineage>
        <taxon>Eukaryota</taxon>
        <taxon>Fungi</taxon>
        <taxon>Dikarya</taxon>
        <taxon>Ascomycota</taxon>
        <taxon>Pezizomycotina</taxon>
        <taxon>Dothideomycetes</taxon>
        <taxon>Pleosporomycetidae</taxon>
        <taxon>Pleosporales</taxon>
        <taxon>Lophiostomataceae</taxon>
        <taxon>Lophiostoma</taxon>
    </lineage>
</organism>
<feature type="region of interest" description="Disordered" evidence="1">
    <location>
        <begin position="876"/>
        <end position="912"/>
    </location>
</feature>
<feature type="region of interest" description="Disordered" evidence="1">
    <location>
        <begin position="367"/>
        <end position="388"/>
    </location>
</feature>
<feature type="compositionally biased region" description="Acidic residues" evidence="1">
    <location>
        <begin position="248"/>
        <end position="265"/>
    </location>
</feature>
<keyword evidence="3" id="KW-1185">Reference proteome</keyword>
<dbReference type="AlphaFoldDB" id="A0A6A6SWG5"/>
<feature type="compositionally biased region" description="Acidic residues" evidence="1">
    <location>
        <begin position="294"/>
        <end position="310"/>
    </location>
</feature>
<accession>A0A6A6SWG5</accession>
<feature type="compositionally biased region" description="Low complexity" evidence="1">
    <location>
        <begin position="802"/>
        <end position="816"/>
    </location>
</feature>
<evidence type="ECO:0000313" key="2">
    <source>
        <dbReference type="EMBL" id="KAF2650798.1"/>
    </source>
</evidence>
<feature type="region of interest" description="Disordered" evidence="1">
    <location>
        <begin position="219"/>
        <end position="343"/>
    </location>
</feature>
<feature type="region of interest" description="Disordered" evidence="1">
    <location>
        <begin position="1"/>
        <end position="26"/>
    </location>
</feature>
<dbReference type="EMBL" id="MU004444">
    <property type="protein sequence ID" value="KAF2650798.1"/>
    <property type="molecule type" value="Genomic_DNA"/>
</dbReference>
<evidence type="ECO:0000256" key="1">
    <source>
        <dbReference type="SAM" id="MobiDB-lite"/>
    </source>
</evidence>
<feature type="compositionally biased region" description="Basic and acidic residues" evidence="1">
    <location>
        <begin position="490"/>
        <end position="521"/>
    </location>
</feature>
<reference evidence="2" key="1">
    <citation type="journal article" date="2020" name="Stud. Mycol.">
        <title>101 Dothideomycetes genomes: a test case for predicting lifestyles and emergence of pathogens.</title>
        <authorList>
            <person name="Haridas S."/>
            <person name="Albert R."/>
            <person name="Binder M."/>
            <person name="Bloem J."/>
            <person name="Labutti K."/>
            <person name="Salamov A."/>
            <person name="Andreopoulos B."/>
            <person name="Baker S."/>
            <person name="Barry K."/>
            <person name="Bills G."/>
            <person name="Bluhm B."/>
            <person name="Cannon C."/>
            <person name="Castanera R."/>
            <person name="Culley D."/>
            <person name="Daum C."/>
            <person name="Ezra D."/>
            <person name="Gonzalez J."/>
            <person name="Henrissat B."/>
            <person name="Kuo A."/>
            <person name="Liang C."/>
            <person name="Lipzen A."/>
            <person name="Lutzoni F."/>
            <person name="Magnuson J."/>
            <person name="Mondo S."/>
            <person name="Nolan M."/>
            <person name="Ohm R."/>
            <person name="Pangilinan J."/>
            <person name="Park H.-J."/>
            <person name="Ramirez L."/>
            <person name="Alfaro M."/>
            <person name="Sun H."/>
            <person name="Tritt A."/>
            <person name="Yoshinaga Y."/>
            <person name="Zwiers L.-H."/>
            <person name="Turgeon B."/>
            <person name="Goodwin S."/>
            <person name="Spatafora J."/>
            <person name="Crous P."/>
            <person name="Grigoriev I."/>
        </authorList>
    </citation>
    <scope>NUCLEOTIDE SEQUENCE</scope>
    <source>
        <strain evidence="2">CBS 122681</strain>
    </source>
</reference>
<gene>
    <name evidence="2" type="ORF">K491DRAFT_782367</name>
</gene>
<feature type="compositionally biased region" description="Basic and acidic residues" evidence="1">
    <location>
        <begin position="895"/>
        <end position="906"/>
    </location>
</feature>
<feature type="region of interest" description="Disordered" evidence="1">
    <location>
        <begin position="40"/>
        <end position="60"/>
    </location>
</feature>
<proteinExistence type="predicted"/>
<dbReference type="Proteomes" id="UP000799324">
    <property type="component" value="Unassembled WGS sequence"/>
</dbReference>
<evidence type="ECO:0000313" key="3">
    <source>
        <dbReference type="Proteomes" id="UP000799324"/>
    </source>
</evidence>
<sequence>MDDHARLKRPRPAGDNDAPSTSVPKKLMTQKVTDAHEALFESSVPAGNGKRPRQPDLADIPHEISLKKHKGAHVLAPGDFYEHSYSSPAIQDSAIQSSTGQSVTSHTITKTAIKSAQNSDSPALTTPQQPKPQQPKGDSVRMQELKRQHEEAKKAQQQKVDVNALLTKYDKPKSQEQLAKEAEDLAWITEHEKRQKPWKPFDYSSEEAVDILQQWKVENRDQWPEEGDDPEPYAYFNKRPDNEGFTDFPDDDDDDDWEYPTDDEIAQGMNAGGLDFLKAIARHNEEEEKKESQQEDGETPQEDGETPQEDGETHQTPITSFNGTSFIDTSFNGPDDHQAASDFQRDMGFLKTITPEVEETFGVFESSDSFTEEAKEATSETPLQQQASHGAFEGTQEDILPEDVQEDAFDLDTMIAENTNFMTSNGHGVTDEDITQFALDSSALVAGNADAEVNKRETDALKKKQEFERQEYEKQELQRQELQRQELQRQEFERQEFERQEFERQEFERQEFERQEFERQAIQKQQLEANLAQERQKEADENARRGEYERHQRMIQRAQQLQQVQHNNPPQQMHAVQQMQRFQQMHAAQQMSPARLIPPAQQMQSPQQMQPAQQMRPAPQRSPVQQMQPSAFQQPRSSPSSTSQGTIPSPMITPAMPPQQQYPPNAQFFPRQMAQPPMGLLASPALGRTSSGFSMQTPGMVPTALPPQQQSGQPVTIAPGLPIPSPHVPHVAQWEIDAIQNINPGQPRHMIEGFLVTQKLKAARAAKPPPPSPTYFPPPPSPHHQPQPSGAGQPPLAPVPPQQQVQAHRAAGLQPAQPLPPDMLPQSDAARASVAAGWRIIGLGRTAREGFTLAEGRALDRGIQVSLTERELSEIKSHMSKDDATKMHKCVRGKQLADQRKLEKATAKTQWS</sequence>
<feature type="compositionally biased region" description="Basic and acidic residues" evidence="1">
    <location>
        <begin position="282"/>
        <end position="293"/>
    </location>
</feature>
<feature type="compositionally biased region" description="Basic and acidic residues" evidence="1">
    <location>
        <begin position="138"/>
        <end position="154"/>
    </location>
</feature>
<feature type="region of interest" description="Disordered" evidence="1">
    <location>
        <begin position="761"/>
        <end position="830"/>
    </location>
</feature>
<feature type="compositionally biased region" description="Pro residues" evidence="1">
    <location>
        <begin position="767"/>
        <end position="785"/>
    </location>
</feature>
<protein>
    <submittedName>
        <fullName evidence="2">Uncharacterized protein</fullName>
    </submittedName>
</protein>
<feature type="region of interest" description="Disordered" evidence="1">
    <location>
        <begin position="490"/>
        <end position="664"/>
    </location>
</feature>
<feature type="compositionally biased region" description="Polar residues" evidence="1">
    <location>
        <begin position="379"/>
        <end position="388"/>
    </location>
</feature>
<feature type="compositionally biased region" description="Polar residues" evidence="1">
    <location>
        <begin position="574"/>
        <end position="592"/>
    </location>
</feature>
<feature type="compositionally biased region" description="Low complexity" evidence="1">
    <location>
        <begin position="633"/>
        <end position="650"/>
    </location>
</feature>
<feature type="compositionally biased region" description="Basic and acidic residues" evidence="1">
    <location>
        <begin position="334"/>
        <end position="343"/>
    </location>
</feature>
<name>A0A6A6SWG5_9PLEO</name>
<feature type="compositionally biased region" description="Basic and acidic residues" evidence="1">
    <location>
        <begin position="876"/>
        <end position="886"/>
    </location>
</feature>
<feature type="compositionally biased region" description="Low complexity" evidence="1">
    <location>
        <begin position="555"/>
        <end position="573"/>
    </location>
</feature>
<feature type="compositionally biased region" description="Polar residues" evidence="1">
    <location>
        <begin position="92"/>
        <end position="126"/>
    </location>
</feature>
<feature type="compositionally biased region" description="Basic residues" evidence="1">
    <location>
        <begin position="1"/>
        <end position="11"/>
    </location>
</feature>